<evidence type="ECO:0000256" key="12">
    <source>
        <dbReference type="ARBA" id="ARBA00022842"/>
    </source>
</evidence>
<feature type="domain" description="Pyruvate phosphate dikinase AMP/ATP-binding" evidence="17">
    <location>
        <begin position="21"/>
        <end position="338"/>
    </location>
</feature>
<dbReference type="InterPro" id="IPR013815">
    <property type="entry name" value="ATP_grasp_subdomain_1"/>
</dbReference>
<feature type="domain" description="PEP-utilising enzyme C-terminal" evidence="18">
    <location>
        <begin position="477"/>
        <end position="783"/>
    </location>
</feature>
<keyword evidence="7 15" id="KW-0808">Transferase</keyword>
<dbReference type="InterPro" id="IPR023151">
    <property type="entry name" value="PEP_util_CS"/>
</dbReference>
<evidence type="ECO:0000256" key="13">
    <source>
        <dbReference type="ARBA" id="ARBA00033470"/>
    </source>
</evidence>
<evidence type="ECO:0000256" key="6">
    <source>
        <dbReference type="ARBA" id="ARBA00021623"/>
    </source>
</evidence>
<dbReference type="Pfam" id="PF00391">
    <property type="entry name" value="PEP-utilizers"/>
    <property type="match status" value="1"/>
</dbReference>
<dbReference type="GO" id="GO:0005524">
    <property type="term" value="F:ATP binding"/>
    <property type="evidence" value="ECO:0007669"/>
    <property type="project" value="UniProtKB-KW"/>
</dbReference>
<evidence type="ECO:0000256" key="10">
    <source>
        <dbReference type="ARBA" id="ARBA00022777"/>
    </source>
</evidence>
<evidence type="ECO:0000313" key="19">
    <source>
        <dbReference type="EMBL" id="QED30365.1"/>
    </source>
</evidence>
<dbReference type="SUPFAM" id="SSF56059">
    <property type="entry name" value="Glutathione synthetase ATP-binding domain-like"/>
    <property type="match status" value="1"/>
</dbReference>
<evidence type="ECO:0000256" key="3">
    <source>
        <dbReference type="ARBA" id="ARBA00004742"/>
    </source>
</evidence>
<gene>
    <name evidence="19" type="primary">ppsA</name>
    <name evidence="19" type="ORF">FRD01_18535</name>
</gene>
<reference evidence="19 20" key="1">
    <citation type="submission" date="2019-08" db="EMBL/GenBank/DDBJ databases">
        <authorList>
            <person name="Liang Q."/>
        </authorList>
    </citation>
    <scope>NUCLEOTIDE SEQUENCE [LARGE SCALE GENOMIC DNA]</scope>
    <source>
        <strain evidence="19 20">V1718</strain>
    </source>
</reference>
<dbReference type="AlphaFoldDB" id="A0A5B8XXK4"/>
<dbReference type="EMBL" id="CP042467">
    <property type="protein sequence ID" value="QED30365.1"/>
    <property type="molecule type" value="Genomic_DNA"/>
</dbReference>
<evidence type="ECO:0000256" key="8">
    <source>
        <dbReference type="ARBA" id="ARBA00022723"/>
    </source>
</evidence>
<comment type="function">
    <text evidence="2 15">Catalyzes the phosphorylation of pyruvate to phosphoenolpyruvate.</text>
</comment>
<feature type="domain" description="PEP-utilising enzyme mobile" evidence="16">
    <location>
        <begin position="379"/>
        <end position="450"/>
    </location>
</feature>
<dbReference type="InterPro" id="IPR018274">
    <property type="entry name" value="PEP_util_AS"/>
</dbReference>
<evidence type="ECO:0000256" key="11">
    <source>
        <dbReference type="ARBA" id="ARBA00022840"/>
    </source>
</evidence>
<dbReference type="SUPFAM" id="SSF51621">
    <property type="entry name" value="Phosphoenolpyruvate/pyruvate domain"/>
    <property type="match status" value="1"/>
</dbReference>
<dbReference type="GO" id="GO:0008986">
    <property type="term" value="F:pyruvate, water dikinase activity"/>
    <property type="evidence" value="ECO:0007669"/>
    <property type="project" value="UniProtKB-EC"/>
</dbReference>
<accession>A0A5B8XXK4</accession>
<dbReference type="SUPFAM" id="SSF52009">
    <property type="entry name" value="Phosphohistidine domain"/>
    <property type="match status" value="1"/>
</dbReference>
<dbReference type="FunFam" id="3.30.1490.20:FF:000010">
    <property type="entry name" value="Phosphoenolpyruvate synthase"/>
    <property type="match status" value="1"/>
</dbReference>
<dbReference type="Gene3D" id="3.50.30.10">
    <property type="entry name" value="Phosphohistidine domain"/>
    <property type="match status" value="1"/>
</dbReference>
<keyword evidence="11 15" id="KW-0067">ATP-binding</keyword>
<sequence>MPREDKLVLNFSEVGISDIGLVGGKNASLGEMLHSLTALGVRVPDGFAVTATAYRNFIAENDLWPQISADLDALEEGGDLQKIGANIRNLINAATLPEALVAAIKTAYTAMGSGSDASVAVRSSATAEDLPDASFAGQQETYLNVVGIEELLEAVRACFASLFTDRAITYRVHNGFDHESVALSVAVQRMIRSDKGSSGVAFTLDSETGFPGIVLINGAFGLGEYVVKGVVNPDEWRVFKPLLGKPGARPILDKRLGDKARKLVYGPTGTLDLETSEAERRRWSLSDEHVLELAKWCTIIEEHYGKPMDIEWATDGLSNELWILQARPETVHGHSKGHVPATYALSGTGDVLVEGVAVGSKIATGKAFVLESMDEADRFEDGGILVAKITDPDWMPIMKRAAGIVTDYGGRTSHAAIVSRELDIAAVVGTIDGTRRIQDGATITISSAQGHSGTVYAGEVPFTRTELDLTDLKEPPTRIMLNVADPDAALSFWQLPTRGIGLARLEFVIEHQIQVHPMALLNYPNLKDEEAVAKIDAITAGWESKTEYFIEKLATAVAKIAAAQYPEPVVVRTSDFKTNEYADLVGGRQFEPHEENPMIGFRGASRYYSETYRPGFGLECEALRRVRDEFGFENVIVMIPFCRTLQEADSVLETMREFGLERGKNGLKVYVMAEIPSNIILADEFSKRFDGFSIGSNDLTQLILGIDRDNGALAEIFDERNDAVKRAITDLIRVAHSNGVSVGICGQAPSDHPEFAEFLVGLGIDSISLNPDSVVGVTRRLTQDKQHKENT</sequence>
<dbReference type="PROSITE" id="PS00742">
    <property type="entry name" value="PEP_ENZYMES_2"/>
    <property type="match status" value="1"/>
</dbReference>
<dbReference type="InterPro" id="IPR040442">
    <property type="entry name" value="Pyrv_kinase-like_dom_sf"/>
</dbReference>
<dbReference type="NCBIfam" id="NF005057">
    <property type="entry name" value="PRK06464.1"/>
    <property type="match status" value="1"/>
</dbReference>
<dbReference type="Gene3D" id="3.30.1490.20">
    <property type="entry name" value="ATP-grasp fold, A domain"/>
    <property type="match status" value="1"/>
</dbReference>
<evidence type="ECO:0000256" key="9">
    <source>
        <dbReference type="ARBA" id="ARBA00022741"/>
    </source>
</evidence>
<dbReference type="PROSITE" id="PS00370">
    <property type="entry name" value="PEP_ENZYMES_PHOS_SITE"/>
    <property type="match status" value="1"/>
</dbReference>
<dbReference type="UniPathway" id="UPA00138"/>
<organism evidence="19 20">
    <name type="scientific">Microvenator marinus</name>
    <dbReference type="NCBI Taxonomy" id="2600177"/>
    <lineage>
        <taxon>Bacteria</taxon>
        <taxon>Deltaproteobacteria</taxon>
        <taxon>Bradymonadales</taxon>
        <taxon>Microvenatoraceae</taxon>
        <taxon>Microvenator</taxon>
    </lineage>
</organism>
<evidence type="ECO:0000256" key="4">
    <source>
        <dbReference type="ARBA" id="ARBA00007837"/>
    </source>
</evidence>
<name>A0A5B8XXK4_9DELT</name>
<dbReference type="KEGG" id="bbae:FRD01_18535"/>
<evidence type="ECO:0000256" key="5">
    <source>
        <dbReference type="ARBA" id="ARBA00011996"/>
    </source>
</evidence>
<dbReference type="InterPro" id="IPR008279">
    <property type="entry name" value="PEP-util_enz_mobile_dom"/>
</dbReference>
<dbReference type="Pfam" id="PF02896">
    <property type="entry name" value="PEP-utilizers_C"/>
    <property type="match status" value="1"/>
</dbReference>
<dbReference type="EC" id="2.7.9.2" evidence="5 15"/>
<keyword evidence="20" id="KW-1185">Reference proteome</keyword>
<dbReference type="Gene3D" id="3.20.20.60">
    <property type="entry name" value="Phosphoenolpyruvate-binding domains"/>
    <property type="match status" value="1"/>
</dbReference>
<comment type="similarity">
    <text evidence="4 15">Belongs to the PEP-utilizing enzyme family.</text>
</comment>
<dbReference type="InterPro" id="IPR002192">
    <property type="entry name" value="PPDK_AMP/ATP-bd"/>
</dbReference>
<evidence type="ECO:0000259" key="16">
    <source>
        <dbReference type="Pfam" id="PF00391"/>
    </source>
</evidence>
<evidence type="ECO:0000256" key="7">
    <source>
        <dbReference type="ARBA" id="ARBA00022679"/>
    </source>
</evidence>
<evidence type="ECO:0000256" key="14">
    <source>
        <dbReference type="ARBA" id="ARBA00047700"/>
    </source>
</evidence>
<dbReference type="GO" id="GO:0006094">
    <property type="term" value="P:gluconeogenesis"/>
    <property type="evidence" value="ECO:0007669"/>
    <property type="project" value="UniProtKB-UniPathway"/>
</dbReference>
<keyword evidence="9 15" id="KW-0547">Nucleotide-binding</keyword>
<dbReference type="OrthoDB" id="9765468at2"/>
<dbReference type="InterPro" id="IPR015813">
    <property type="entry name" value="Pyrv/PenolPyrv_kinase-like_dom"/>
</dbReference>
<dbReference type="InterPro" id="IPR006319">
    <property type="entry name" value="PEP_synth"/>
</dbReference>
<dbReference type="Proteomes" id="UP000321595">
    <property type="component" value="Chromosome"/>
</dbReference>
<dbReference type="InterPro" id="IPR036637">
    <property type="entry name" value="Phosphohistidine_dom_sf"/>
</dbReference>
<comment type="cofactor">
    <cofactor evidence="1 15">
        <name>Mg(2+)</name>
        <dbReference type="ChEBI" id="CHEBI:18420"/>
    </cofactor>
</comment>
<evidence type="ECO:0000313" key="20">
    <source>
        <dbReference type="Proteomes" id="UP000321595"/>
    </source>
</evidence>
<protein>
    <recommendedName>
        <fullName evidence="6 15">Phosphoenolpyruvate synthase</fullName>
        <shortName evidence="15">PEP synthase</shortName>
        <ecNumber evidence="5 15">2.7.9.2</ecNumber>
    </recommendedName>
    <alternativeName>
        <fullName evidence="13 15">Pyruvate, water dikinase</fullName>
    </alternativeName>
</protein>
<dbReference type="InterPro" id="IPR000121">
    <property type="entry name" value="PEP_util_C"/>
</dbReference>
<keyword evidence="12 15" id="KW-0460">Magnesium</keyword>
<evidence type="ECO:0000259" key="18">
    <source>
        <dbReference type="Pfam" id="PF02896"/>
    </source>
</evidence>
<keyword evidence="19" id="KW-0670">Pyruvate</keyword>
<comment type="catalytic activity">
    <reaction evidence="14 15">
        <text>pyruvate + ATP + H2O = phosphoenolpyruvate + AMP + phosphate + 2 H(+)</text>
        <dbReference type="Rhea" id="RHEA:11364"/>
        <dbReference type="ChEBI" id="CHEBI:15361"/>
        <dbReference type="ChEBI" id="CHEBI:15377"/>
        <dbReference type="ChEBI" id="CHEBI:15378"/>
        <dbReference type="ChEBI" id="CHEBI:30616"/>
        <dbReference type="ChEBI" id="CHEBI:43474"/>
        <dbReference type="ChEBI" id="CHEBI:58702"/>
        <dbReference type="ChEBI" id="CHEBI:456215"/>
        <dbReference type="EC" id="2.7.9.2"/>
    </reaction>
</comment>
<dbReference type="GO" id="GO:0046872">
    <property type="term" value="F:metal ion binding"/>
    <property type="evidence" value="ECO:0007669"/>
    <property type="project" value="UniProtKB-KW"/>
</dbReference>
<dbReference type="PANTHER" id="PTHR43030:SF1">
    <property type="entry name" value="PHOSPHOENOLPYRUVATE SYNTHASE"/>
    <property type="match status" value="1"/>
</dbReference>
<evidence type="ECO:0000259" key="17">
    <source>
        <dbReference type="Pfam" id="PF01326"/>
    </source>
</evidence>
<dbReference type="NCBIfam" id="TIGR01418">
    <property type="entry name" value="PEP_synth"/>
    <property type="match status" value="1"/>
</dbReference>
<keyword evidence="10 15" id="KW-0418">Kinase</keyword>
<dbReference type="Gene3D" id="3.30.470.20">
    <property type="entry name" value="ATP-grasp fold, B domain"/>
    <property type="match status" value="1"/>
</dbReference>
<comment type="pathway">
    <text evidence="3 15">Carbohydrate biosynthesis; gluconeogenesis.</text>
</comment>
<dbReference type="PANTHER" id="PTHR43030">
    <property type="entry name" value="PHOSPHOENOLPYRUVATE SYNTHASE"/>
    <property type="match status" value="1"/>
</dbReference>
<dbReference type="Pfam" id="PF01326">
    <property type="entry name" value="PPDK_N"/>
    <property type="match status" value="1"/>
</dbReference>
<proteinExistence type="inferred from homology"/>
<evidence type="ECO:0000256" key="15">
    <source>
        <dbReference type="PIRNR" id="PIRNR000854"/>
    </source>
</evidence>
<keyword evidence="8 15" id="KW-0479">Metal-binding</keyword>
<evidence type="ECO:0000256" key="2">
    <source>
        <dbReference type="ARBA" id="ARBA00002988"/>
    </source>
</evidence>
<dbReference type="PIRSF" id="PIRSF000854">
    <property type="entry name" value="PEP_synthase"/>
    <property type="match status" value="1"/>
</dbReference>
<evidence type="ECO:0000256" key="1">
    <source>
        <dbReference type="ARBA" id="ARBA00001946"/>
    </source>
</evidence>